<feature type="compositionally biased region" description="Acidic residues" evidence="1">
    <location>
        <begin position="38"/>
        <end position="75"/>
    </location>
</feature>
<gene>
    <name evidence="2" type="ORF">PXEA_LOCUS5467</name>
</gene>
<name>A0A448WHM6_9PLAT</name>
<dbReference type="EMBL" id="CAAALY010013571">
    <property type="protein sequence ID" value="VEL12027.1"/>
    <property type="molecule type" value="Genomic_DNA"/>
</dbReference>
<keyword evidence="3" id="KW-1185">Reference proteome</keyword>
<evidence type="ECO:0000313" key="3">
    <source>
        <dbReference type="Proteomes" id="UP000784294"/>
    </source>
</evidence>
<organism evidence="2 3">
    <name type="scientific">Protopolystoma xenopodis</name>
    <dbReference type="NCBI Taxonomy" id="117903"/>
    <lineage>
        <taxon>Eukaryota</taxon>
        <taxon>Metazoa</taxon>
        <taxon>Spiralia</taxon>
        <taxon>Lophotrochozoa</taxon>
        <taxon>Platyhelminthes</taxon>
        <taxon>Monogenea</taxon>
        <taxon>Polyopisthocotylea</taxon>
        <taxon>Polystomatidea</taxon>
        <taxon>Polystomatidae</taxon>
        <taxon>Protopolystoma</taxon>
    </lineage>
</organism>
<dbReference type="InterPro" id="IPR036028">
    <property type="entry name" value="SH3-like_dom_sf"/>
</dbReference>
<sequence length="180" mass="20329">MSFGGFVDNEGQASRINPLVNKHRQIVREEYEQKSGYPDEDDEFDDGQADEEDESPEGDEEEEEEEEDEEDEEEMACAGYSGMALPRRSMEGEDGDKEDEEDEEDEEEAEEWEAIRQETERQAKAQMEKARTSKVAFAVRTNVSFDGALEADCPVPGRAVSFQVSAVILIKEEDITVEGD</sequence>
<accession>A0A448WHM6</accession>
<dbReference type="AlphaFoldDB" id="A0A448WHM6"/>
<feature type="compositionally biased region" description="Basic and acidic residues" evidence="1">
    <location>
        <begin position="113"/>
        <end position="131"/>
    </location>
</feature>
<dbReference type="OrthoDB" id="5962384at2759"/>
<dbReference type="PANTHER" id="PTHR11824">
    <property type="entry name" value="VOLTAGE-DEPENDENT CALCIUM CHANNEL BETA SUBUNIT"/>
    <property type="match status" value="1"/>
</dbReference>
<evidence type="ECO:0000256" key="1">
    <source>
        <dbReference type="SAM" id="MobiDB-lite"/>
    </source>
</evidence>
<comment type="caution">
    <text evidence="2">The sequence shown here is derived from an EMBL/GenBank/DDBJ whole genome shotgun (WGS) entry which is preliminary data.</text>
</comment>
<feature type="region of interest" description="Disordered" evidence="1">
    <location>
        <begin position="1"/>
        <end position="133"/>
    </location>
</feature>
<feature type="compositionally biased region" description="Acidic residues" evidence="1">
    <location>
        <begin position="92"/>
        <end position="112"/>
    </location>
</feature>
<evidence type="ECO:0000313" key="2">
    <source>
        <dbReference type="EMBL" id="VEL12027.1"/>
    </source>
</evidence>
<proteinExistence type="predicted"/>
<reference evidence="2" key="1">
    <citation type="submission" date="2018-11" db="EMBL/GenBank/DDBJ databases">
        <authorList>
            <consortium name="Pathogen Informatics"/>
        </authorList>
    </citation>
    <scope>NUCLEOTIDE SEQUENCE</scope>
</reference>
<dbReference type="Proteomes" id="UP000784294">
    <property type="component" value="Unassembled WGS sequence"/>
</dbReference>
<dbReference type="Gene3D" id="2.30.30.40">
    <property type="entry name" value="SH3 Domains"/>
    <property type="match status" value="1"/>
</dbReference>
<dbReference type="SUPFAM" id="SSF50044">
    <property type="entry name" value="SH3-domain"/>
    <property type="match status" value="1"/>
</dbReference>
<protein>
    <submittedName>
        <fullName evidence="2">Uncharacterized protein</fullName>
    </submittedName>
</protein>